<feature type="compositionally biased region" description="Polar residues" evidence="10">
    <location>
        <begin position="1608"/>
        <end position="1621"/>
    </location>
</feature>
<evidence type="ECO:0000256" key="5">
    <source>
        <dbReference type="ARBA" id="ARBA00023117"/>
    </source>
</evidence>
<dbReference type="InterPro" id="IPR001025">
    <property type="entry name" value="BAH_dom"/>
</dbReference>
<dbReference type="InterPro" id="IPR037382">
    <property type="entry name" value="Rsc/polybromo"/>
</dbReference>
<keyword evidence="16" id="KW-1185">Reference proteome</keyword>
<evidence type="ECO:0000256" key="8">
    <source>
        <dbReference type="PROSITE-ProRule" id="PRU00035"/>
    </source>
</evidence>
<dbReference type="EMBL" id="AMQM01008816">
    <property type="status" value="NOT_ANNOTATED_CDS"/>
    <property type="molecule type" value="Genomic_DNA"/>
</dbReference>
<feature type="domain" description="Bromo" evidence="11">
    <location>
        <begin position="621"/>
        <end position="691"/>
    </location>
</feature>
<accession>T1FWJ6</accession>
<feature type="DNA-binding region" description="HMG box" evidence="9">
    <location>
        <begin position="1527"/>
        <end position="1595"/>
    </location>
</feature>
<feature type="compositionally biased region" description="Polar residues" evidence="10">
    <location>
        <begin position="203"/>
        <end position="214"/>
    </location>
</feature>
<dbReference type="OMA" id="WQFYETL"/>
<dbReference type="GO" id="GO:0016586">
    <property type="term" value="C:RSC-type complex"/>
    <property type="evidence" value="ECO:0000318"/>
    <property type="project" value="GO_Central"/>
</dbReference>
<feature type="compositionally biased region" description="Basic residues" evidence="10">
    <location>
        <begin position="231"/>
        <end position="240"/>
    </location>
</feature>
<feature type="region of interest" description="Disordered" evidence="10">
    <location>
        <begin position="374"/>
        <end position="460"/>
    </location>
</feature>
<dbReference type="SMART" id="SM00297">
    <property type="entry name" value="BROMO"/>
    <property type="match status" value="5"/>
</dbReference>
<dbReference type="HOGENOM" id="CLU_001483_2_0_1"/>
<dbReference type="SMART" id="SM00439">
    <property type="entry name" value="BAH"/>
    <property type="match status" value="2"/>
</dbReference>
<dbReference type="Pfam" id="PF01426">
    <property type="entry name" value="BAH"/>
    <property type="match status" value="2"/>
</dbReference>
<keyword evidence="2" id="KW-0677">Repeat</keyword>
<dbReference type="PANTHER" id="PTHR16062">
    <property type="entry name" value="SWI/SNF-RELATED"/>
    <property type="match status" value="1"/>
</dbReference>
<dbReference type="InterPro" id="IPR043151">
    <property type="entry name" value="BAH_sf"/>
</dbReference>
<dbReference type="SMART" id="SM00398">
    <property type="entry name" value="HMG"/>
    <property type="match status" value="1"/>
</dbReference>
<dbReference type="GO" id="GO:0016514">
    <property type="term" value="C:SWI/SNF complex"/>
    <property type="evidence" value="ECO:0000318"/>
    <property type="project" value="GO_Central"/>
</dbReference>
<keyword evidence="6" id="KW-0804">Transcription</keyword>
<feature type="region of interest" description="Disordered" evidence="10">
    <location>
        <begin position="1031"/>
        <end position="1053"/>
    </location>
</feature>
<evidence type="ECO:0000256" key="9">
    <source>
        <dbReference type="PROSITE-ProRule" id="PRU00267"/>
    </source>
</evidence>
<feature type="domain" description="Bromo" evidence="11">
    <location>
        <begin position="287"/>
        <end position="357"/>
    </location>
</feature>
<dbReference type="InterPro" id="IPR036427">
    <property type="entry name" value="Bromodomain-like_sf"/>
</dbReference>
<evidence type="ECO:0000313" key="16">
    <source>
        <dbReference type="Proteomes" id="UP000015101"/>
    </source>
</evidence>
<dbReference type="GeneID" id="20213191"/>
<dbReference type="Pfam" id="PF00439">
    <property type="entry name" value="Bromodomain"/>
    <property type="match status" value="5"/>
</dbReference>
<feature type="domain" description="BAH" evidence="13">
    <location>
        <begin position="1293"/>
        <end position="1417"/>
    </location>
</feature>
<feature type="domain" description="Bromo" evidence="11">
    <location>
        <begin position="483"/>
        <end position="553"/>
    </location>
</feature>
<evidence type="ECO:0000259" key="11">
    <source>
        <dbReference type="PROSITE" id="PS50014"/>
    </source>
</evidence>
<dbReference type="Gene3D" id="1.10.30.10">
    <property type="entry name" value="High mobility group box domain"/>
    <property type="match status" value="1"/>
</dbReference>
<dbReference type="InterPro" id="IPR036910">
    <property type="entry name" value="HMG_box_dom_sf"/>
</dbReference>
<feature type="domain" description="Bromo" evidence="11">
    <location>
        <begin position="798"/>
        <end position="868"/>
    </location>
</feature>
<keyword evidence="9" id="KW-0238">DNA-binding</keyword>
<organism evidence="15 16">
    <name type="scientific">Helobdella robusta</name>
    <name type="common">Californian leech</name>
    <dbReference type="NCBI Taxonomy" id="6412"/>
    <lineage>
        <taxon>Eukaryota</taxon>
        <taxon>Metazoa</taxon>
        <taxon>Spiralia</taxon>
        <taxon>Lophotrochozoa</taxon>
        <taxon>Annelida</taxon>
        <taxon>Clitellata</taxon>
        <taxon>Hirudinea</taxon>
        <taxon>Rhynchobdellida</taxon>
        <taxon>Glossiphoniidae</taxon>
        <taxon>Helobdella</taxon>
    </lineage>
</organism>
<dbReference type="PROSITE" id="PS51038">
    <property type="entry name" value="BAH"/>
    <property type="match status" value="2"/>
</dbReference>
<evidence type="ECO:0000259" key="13">
    <source>
        <dbReference type="PROSITE" id="PS51038"/>
    </source>
</evidence>
<dbReference type="CTD" id="20213191"/>
<evidence type="ECO:0000256" key="4">
    <source>
        <dbReference type="ARBA" id="ARBA00023015"/>
    </source>
</evidence>
<evidence type="ECO:0000313" key="15">
    <source>
        <dbReference type="EnsemblMetazoa" id="HelroP194900"/>
    </source>
</evidence>
<feature type="region of interest" description="Disordered" evidence="10">
    <location>
        <begin position="1602"/>
        <end position="1632"/>
    </location>
</feature>
<dbReference type="GO" id="GO:0003677">
    <property type="term" value="F:DNA binding"/>
    <property type="evidence" value="ECO:0007669"/>
    <property type="project" value="UniProtKB-UniRule"/>
</dbReference>
<keyword evidence="3" id="KW-0156">Chromatin regulator</keyword>
<name>T1FWJ6_HELRO</name>
<feature type="compositionally biased region" description="Gly residues" evidence="10">
    <location>
        <begin position="744"/>
        <end position="754"/>
    </location>
</feature>
<evidence type="ECO:0000256" key="1">
    <source>
        <dbReference type="ARBA" id="ARBA00004123"/>
    </source>
</evidence>
<keyword evidence="4" id="KW-0805">Transcription regulation</keyword>
<dbReference type="InterPro" id="IPR009071">
    <property type="entry name" value="HMG_box_dom"/>
</dbReference>
<dbReference type="STRING" id="6412.T1FWJ6"/>
<gene>
    <name evidence="15" type="primary">20213191</name>
    <name evidence="14" type="ORF">HELRODRAFT_194900</name>
</gene>
<dbReference type="SUPFAM" id="SSF47370">
    <property type="entry name" value="Bromodomain"/>
    <property type="match status" value="5"/>
</dbReference>
<evidence type="ECO:0000313" key="14">
    <source>
        <dbReference type="EMBL" id="ESO11119.1"/>
    </source>
</evidence>
<dbReference type="EnsemblMetazoa" id="HelroT194900">
    <property type="protein sequence ID" value="HelroP194900"/>
    <property type="gene ID" value="HelroG194900"/>
</dbReference>
<dbReference type="GO" id="GO:0003682">
    <property type="term" value="F:chromatin binding"/>
    <property type="evidence" value="ECO:0000318"/>
    <property type="project" value="GO_Central"/>
</dbReference>
<comment type="subcellular location">
    <subcellularLocation>
        <location evidence="1">Nucleus</location>
    </subcellularLocation>
</comment>
<dbReference type="Proteomes" id="UP000015101">
    <property type="component" value="Unassembled WGS sequence"/>
</dbReference>
<protein>
    <recommendedName>
        <fullName evidence="17">Protein polybromo-1</fullName>
    </recommendedName>
</protein>
<dbReference type="GO" id="GO:0006368">
    <property type="term" value="P:transcription elongation by RNA polymerase II"/>
    <property type="evidence" value="ECO:0000318"/>
    <property type="project" value="GO_Central"/>
</dbReference>
<evidence type="ECO:0000256" key="7">
    <source>
        <dbReference type="ARBA" id="ARBA00023242"/>
    </source>
</evidence>
<feature type="compositionally biased region" description="Basic and acidic residues" evidence="10">
    <location>
        <begin position="219"/>
        <end position="230"/>
    </location>
</feature>
<feature type="compositionally biased region" description="Basic residues" evidence="10">
    <location>
        <begin position="420"/>
        <end position="433"/>
    </location>
</feature>
<reference evidence="14 16" key="2">
    <citation type="journal article" date="2013" name="Nature">
        <title>Insights into bilaterian evolution from three spiralian genomes.</title>
        <authorList>
            <person name="Simakov O."/>
            <person name="Marletaz F."/>
            <person name="Cho S.J."/>
            <person name="Edsinger-Gonzales E."/>
            <person name="Havlak P."/>
            <person name="Hellsten U."/>
            <person name="Kuo D.H."/>
            <person name="Larsson T."/>
            <person name="Lv J."/>
            <person name="Arendt D."/>
            <person name="Savage R."/>
            <person name="Osoegawa K."/>
            <person name="de Jong P."/>
            <person name="Grimwood J."/>
            <person name="Chapman J.A."/>
            <person name="Shapiro H."/>
            <person name="Aerts A."/>
            <person name="Otillar R.P."/>
            <person name="Terry A.Y."/>
            <person name="Boore J.L."/>
            <person name="Grigoriev I.V."/>
            <person name="Lindberg D.R."/>
            <person name="Seaver E.C."/>
            <person name="Weisblat D.A."/>
            <person name="Putnam N.H."/>
            <person name="Rokhsar D.S."/>
        </authorList>
    </citation>
    <scope>NUCLEOTIDE SEQUENCE</scope>
</reference>
<reference evidence="15" key="3">
    <citation type="submission" date="2015-06" db="UniProtKB">
        <authorList>
            <consortium name="EnsemblMetazoa"/>
        </authorList>
    </citation>
    <scope>IDENTIFICATION</scope>
</reference>
<feature type="region of interest" description="Disordered" evidence="10">
    <location>
        <begin position="744"/>
        <end position="769"/>
    </location>
</feature>
<dbReference type="GO" id="GO:0006338">
    <property type="term" value="P:chromatin remodeling"/>
    <property type="evidence" value="ECO:0000318"/>
    <property type="project" value="GO_Central"/>
</dbReference>
<dbReference type="FunFam" id="1.20.920.10:FF:000006">
    <property type="entry name" value="protein polybromo-1 isoform X1"/>
    <property type="match status" value="1"/>
</dbReference>
<dbReference type="RefSeq" id="XP_009010782.1">
    <property type="nucleotide sequence ID" value="XM_009012534.1"/>
</dbReference>
<dbReference type="InParanoid" id="T1FWJ6"/>
<dbReference type="EMBL" id="KB095853">
    <property type="protein sequence ID" value="ESO11119.1"/>
    <property type="molecule type" value="Genomic_DNA"/>
</dbReference>
<dbReference type="OrthoDB" id="10009055at2759"/>
<reference evidence="16" key="1">
    <citation type="submission" date="2012-12" db="EMBL/GenBank/DDBJ databases">
        <authorList>
            <person name="Hellsten U."/>
            <person name="Grimwood J."/>
            <person name="Chapman J.A."/>
            <person name="Shapiro H."/>
            <person name="Aerts A."/>
            <person name="Otillar R.P."/>
            <person name="Terry A.Y."/>
            <person name="Boore J.L."/>
            <person name="Simakov O."/>
            <person name="Marletaz F."/>
            <person name="Cho S.-J."/>
            <person name="Edsinger-Gonzales E."/>
            <person name="Havlak P."/>
            <person name="Kuo D.-H."/>
            <person name="Larsson T."/>
            <person name="Lv J."/>
            <person name="Arendt D."/>
            <person name="Savage R."/>
            <person name="Osoegawa K."/>
            <person name="de Jong P."/>
            <person name="Lindberg D.R."/>
            <person name="Seaver E.C."/>
            <person name="Weisblat D.A."/>
            <person name="Putnam N.H."/>
            <person name="Grigoriev I.V."/>
            <person name="Rokhsar D.S."/>
        </authorList>
    </citation>
    <scope>NUCLEOTIDE SEQUENCE</scope>
</reference>
<evidence type="ECO:0000256" key="10">
    <source>
        <dbReference type="SAM" id="MobiDB-lite"/>
    </source>
</evidence>
<dbReference type="CDD" id="cd21984">
    <property type="entry name" value="HMG-box_PB1"/>
    <property type="match status" value="1"/>
</dbReference>
<dbReference type="KEGG" id="hro:HELRODRAFT_194900"/>
<feature type="domain" description="Bromo" evidence="11">
    <location>
        <begin position="46"/>
        <end position="116"/>
    </location>
</feature>
<feature type="region of interest" description="Disordered" evidence="10">
    <location>
        <begin position="573"/>
        <end position="592"/>
    </location>
</feature>
<dbReference type="SUPFAM" id="SSF47095">
    <property type="entry name" value="HMG-box"/>
    <property type="match status" value="1"/>
</dbReference>
<evidence type="ECO:0000256" key="6">
    <source>
        <dbReference type="ARBA" id="ARBA00023163"/>
    </source>
</evidence>
<feature type="domain" description="HMG box" evidence="12">
    <location>
        <begin position="1527"/>
        <end position="1595"/>
    </location>
</feature>
<feature type="region of interest" description="Disordered" evidence="10">
    <location>
        <begin position="160"/>
        <end position="243"/>
    </location>
</feature>
<dbReference type="PROSITE" id="PS00633">
    <property type="entry name" value="BROMODOMAIN_1"/>
    <property type="match status" value="1"/>
</dbReference>
<feature type="compositionally biased region" description="Basic and acidic residues" evidence="10">
    <location>
        <begin position="160"/>
        <end position="171"/>
    </location>
</feature>
<feature type="compositionally biased region" description="Basic and acidic residues" evidence="10">
    <location>
        <begin position="756"/>
        <end position="769"/>
    </location>
</feature>
<keyword evidence="7 9" id="KW-0539">Nucleus</keyword>
<dbReference type="PRINTS" id="PR00503">
    <property type="entry name" value="BROMODOMAIN"/>
</dbReference>
<dbReference type="FunCoup" id="T1FWJ6">
    <property type="interactions" value="1905"/>
</dbReference>
<dbReference type="Pfam" id="PF00505">
    <property type="entry name" value="HMG_box"/>
    <property type="match status" value="1"/>
</dbReference>
<sequence length="1751" mass="199008">MPFVKKRRDEDYEGEGGRKYVQVPNFNPQEICQDLYDIIRNQKTEHGKLLCEPFIRVPKRRNEPDYYTTVNVPMDLLKIQHRLKSEEYEDVDDMIEDFNLMINNAKSFYQPDSSEYKQAVELQTLFEKSKAQLISQALGVAMETDDDVALTIDVPSQGEKFADDERLKSSSDGKVPASTEGNEENNKLNESGTQSGLLDESSRSGFSNVLSSGSDMEDEKNKSPGNEDKKRKIVKKKRRTNKDLTEEMVSMSEGLLTPASSLLMSQLDDDYVMIEQLFSSTVTACDDTHCFTDLFRVMPSRMKFPEYYQVIKEPMDLKTIAKKIQSSSYPNVDAMIKDFMLIISNAKAYNEPYSKIYKDATAMKKFLMNKKQELEQLRQSRSQRTRGRSLMQQQQVNNMSSAYASIKSDDDDDADDAGKSHQHHYHRALHKSRFERSAAAASATGAGSDDDGSDTFTSTGTAPHFETEYWHLYDSIKSYRNSNDQAICEPFLRLPSRRFYPDYYQEIKRPLSLVKIQKKIKNGSYPKLESLASDFNLVFDNAKQYNREDSRIYQDADTLQKVMRGKFEELKRSKEAAATKQHQSKAADDEATRRKRMRLCDDNLKKNLYALYNSVLLFKIGNRSPIDIFRTLPLRKEYPDYYQIIKQPIDMNIIELKIKHDKYLNLMSLSLDFELMFNNARQYNEETSMIYRDADVLERFMHSKLQSIINQSTSQLSASSMSVKVVMRGEDDCTALSWGNAGGAGSSSGAGSYGDGDAKKNEDGGGSRAECKILSSNSVPNEIYQKLYNTVRDYMDDSNRTLSGPFMKLPLKSDYPDYYNVITKPMDMQKILIKITTNQYGHVDDVFSDMYLMFNNACVYNEPNSQIFKDAIQLQKVCMDFRVTLNNEAYNELVSNSVQQLTQQLLLQIFQETVNFTDGEGRYYSDSIYEYSVDDDDDDNEEKKLFSLESIQLKLENGQITRLDCLQECLFKLVEHIRSTCLNTAQAYSDSLELARSFVAKRDELCCQGGVLLSGALSYTLQKLDQTFNSQQTTNNNTATTNNSSNNNSMESSDDVFAGDVVVDGADRENSVDEYEFNGVLYKKGDFVYIQSSSLQREPNSPPNIVYIEQLFYKQLQQQHQQQHQESVAQQQQQQMFLKGCWFLRPSQTFCHHQRKFIDNEVLKSEFKDEVPFDKVVGRCLVVHIKQYITHETQSVPGKDVYICESSYIGKKKEFRKLKKWNQPKNDNVIFTARPQPFVPARKVLAQAAATTLKSKNVNKSIDCTRRAVLARNVPDASDGCTYYQQQRVTNGCWVKIGDFVVVKTLNSVNNADANKPTIIKVEKIWSTETGQGSISGPLLLHPQILESQLNGRLFYRKEVLLSNRDVTYPFASVVQLCSVMGVRDYVTCRYTHITENDVYVCEFKFSDVDKSMKKTNLQMKHQNSNVEIVQDEVYFLKQPLVVVREQLVIPPVSTSTNSSANNIKLDTKLFEDESMDFCSSIADQTFNESSSSFLIGGDVSQSGSGDLNPATAGGASKKKKKVRTTKVRNITGYIVYAGECRKDIQAEFPDFNFGDISRAVGNRWKSLPKDQKEKYEEKARLLASDASLKIGDYSINSVVPSPGAESRSMSPNSSILPTVTNSSNNMNGGRMGQVAQNLTEQTSQPLVTQFNHQQSGRPLFVSLPPQPQRVIHSEAYLRYIRGMTQNSRFIGDCNKTLNATKPEASALETTKLPSHWLAQGPGHHGDVVSALWAMRDHMLKDAFNISKVLT</sequence>
<evidence type="ECO:0008006" key="17">
    <source>
        <dbReference type="Google" id="ProtNLM"/>
    </source>
</evidence>
<dbReference type="PROSITE" id="PS50014">
    <property type="entry name" value="BROMODOMAIN_2"/>
    <property type="match status" value="5"/>
</dbReference>
<feature type="compositionally biased region" description="Low complexity" evidence="10">
    <location>
        <begin position="437"/>
        <end position="447"/>
    </location>
</feature>
<feature type="domain" description="BAH" evidence="13">
    <location>
        <begin position="1080"/>
        <end position="1219"/>
    </location>
</feature>
<evidence type="ECO:0000259" key="12">
    <source>
        <dbReference type="PROSITE" id="PS50118"/>
    </source>
</evidence>
<dbReference type="Gene3D" id="2.30.30.490">
    <property type="match status" value="2"/>
</dbReference>
<proteinExistence type="predicted"/>
<dbReference type="eggNOG" id="KOG1827">
    <property type="taxonomic scope" value="Eukaryota"/>
</dbReference>
<dbReference type="InterPro" id="IPR001487">
    <property type="entry name" value="Bromodomain"/>
</dbReference>
<evidence type="ECO:0000256" key="2">
    <source>
        <dbReference type="ARBA" id="ARBA00022737"/>
    </source>
</evidence>
<dbReference type="InterPro" id="IPR018359">
    <property type="entry name" value="Bromodomain_CS"/>
</dbReference>
<keyword evidence="5 8" id="KW-0103">Bromodomain</keyword>
<dbReference type="Gene3D" id="1.20.920.10">
    <property type="entry name" value="Bromodomain-like"/>
    <property type="match status" value="6"/>
</dbReference>
<dbReference type="PROSITE" id="PS50118">
    <property type="entry name" value="HMG_BOX_2"/>
    <property type="match status" value="1"/>
</dbReference>
<dbReference type="PANTHER" id="PTHR16062:SF19">
    <property type="entry name" value="PROTEIN POLYBROMO-1"/>
    <property type="match status" value="1"/>
</dbReference>
<evidence type="ECO:0000256" key="3">
    <source>
        <dbReference type="ARBA" id="ARBA00022853"/>
    </source>
</evidence>